<protein>
    <submittedName>
        <fullName evidence="2">IS200/IS605 family transposase</fullName>
    </submittedName>
</protein>
<evidence type="ECO:0000313" key="2">
    <source>
        <dbReference type="EMBL" id="HIX47437.1"/>
    </source>
</evidence>
<dbReference type="Gene3D" id="3.30.70.1290">
    <property type="entry name" value="Transposase IS200-like"/>
    <property type="match status" value="1"/>
</dbReference>
<dbReference type="Proteomes" id="UP000824243">
    <property type="component" value="Unassembled WGS sequence"/>
</dbReference>
<evidence type="ECO:0000313" key="3">
    <source>
        <dbReference type="Proteomes" id="UP000824243"/>
    </source>
</evidence>
<dbReference type="PANTHER" id="PTHR33360:SF2">
    <property type="entry name" value="TRANSPOSASE FOR INSERTION SEQUENCE ELEMENT IS200"/>
    <property type="match status" value="1"/>
</dbReference>
<comment type="caution">
    <text evidence="2">The sequence shown here is derived from an EMBL/GenBank/DDBJ whole genome shotgun (WGS) entry which is preliminary data.</text>
</comment>
<dbReference type="EMBL" id="DXFA01000004">
    <property type="protein sequence ID" value="HIX47437.1"/>
    <property type="molecule type" value="Genomic_DNA"/>
</dbReference>
<name>A0A9D2ARB4_9FIRM</name>
<dbReference type="InterPro" id="IPR002686">
    <property type="entry name" value="Transposase_17"/>
</dbReference>
<sequence length="142" mass="17131">MHMDNQSITHTRWNCTYHIVFIPKYRRKIMYGELKKDIVEIIKKLCEMKQVSLIDGRVCRDHIHMYVAIPPKISVSEFMSYLKGKSTLMLFDRHPEYRNKWGDRHFWARGYYVSTVGNVNEETIIKYIQEQEENDKLEDGRK</sequence>
<dbReference type="GO" id="GO:0006313">
    <property type="term" value="P:DNA transposition"/>
    <property type="evidence" value="ECO:0007669"/>
    <property type="project" value="InterPro"/>
</dbReference>
<dbReference type="SUPFAM" id="SSF143422">
    <property type="entry name" value="Transposase IS200-like"/>
    <property type="match status" value="1"/>
</dbReference>
<dbReference type="GO" id="GO:0004803">
    <property type="term" value="F:transposase activity"/>
    <property type="evidence" value="ECO:0007669"/>
    <property type="project" value="InterPro"/>
</dbReference>
<dbReference type="Pfam" id="PF01797">
    <property type="entry name" value="Y1_Tnp"/>
    <property type="match status" value="1"/>
</dbReference>
<feature type="domain" description="Transposase IS200-like" evidence="1">
    <location>
        <begin position="12"/>
        <end position="131"/>
    </location>
</feature>
<organism evidence="2 3">
    <name type="scientific">Candidatus Mediterraneibacter caccavium</name>
    <dbReference type="NCBI Taxonomy" id="2838661"/>
    <lineage>
        <taxon>Bacteria</taxon>
        <taxon>Bacillati</taxon>
        <taxon>Bacillota</taxon>
        <taxon>Clostridia</taxon>
        <taxon>Lachnospirales</taxon>
        <taxon>Lachnospiraceae</taxon>
        <taxon>Mediterraneibacter</taxon>
    </lineage>
</organism>
<gene>
    <name evidence="2" type="primary">tnpA</name>
    <name evidence="2" type="ORF">H9981_00190</name>
</gene>
<dbReference type="NCBIfam" id="NF033573">
    <property type="entry name" value="transpos_IS200"/>
    <property type="match status" value="1"/>
</dbReference>
<dbReference type="GO" id="GO:0003677">
    <property type="term" value="F:DNA binding"/>
    <property type="evidence" value="ECO:0007669"/>
    <property type="project" value="InterPro"/>
</dbReference>
<proteinExistence type="predicted"/>
<dbReference type="SMART" id="SM01321">
    <property type="entry name" value="Y1_Tnp"/>
    <property type="match status" value="1"/>
</dbReference>
<reference evidence="2" key="2">
    <citation type="submission" date="2021-04" db="EMBL/GenBank/DDBJ databases">
        <authorList>
            <person name="Gilroy R."/>
        </authorList>
    </citation>
    <scope>NUCLEOTIDE SEQUENCE</scope>
    <source>
        <strain evidence="2">ChiSjej5B23-15282</strain>
    </source>
</reference>
<dbReference type="PANTHER" id="PTHR33360">
    <property type="entry name" value="TRANSPOSASE FOR INSERTION SEQUENCE ELEMENT IS200"/>
    <property type="match status" value="1"/>
</dbReference>
<evidence type="ECO:0000259" key="1">
    <source>
        <dbReference type="SMART" id="SM01321"/>
    </source>
</evidence>
<dbReference type="AlphaFoldDB" id="A0A9D2ARB4"/>
<accession>A0A9D2ARB4</accession>
<dbReference type="InterPro" id="IPR036515">
    <property type="entry name" value="Transposase_17_sf"/>
</dbReference>
<reference evidence="2" key="1">
    <citation type="journal article" date="2021" name="PeerJ">
        <title>Extensive microbial diversity within the chicken gut microbiome revealed by metagenomics and culture.</title>
        <authorList>
            <person name="Gilroy R."/>
            <person name="Ravi A."/>
            <person name="Getino M."/>
            <person name="Pursley I."/>
            <person name="Horton D.L."/>
            <person name="Alikhan N.F."/>
            <person name="Baker D."/>
            <person name="Gharbi K."/>
            <person name="Hall N."/>
            <person name="Watson M."/>
            <person name="Adriaenssens E.M."/>
            <person name="Foster-Nyarko E."/>
            <person name="Jarju S."/>
            <person name="Secka A."/>
            <person name="Antonio M."/>
            <person name="Oren A."/>
            <person name="Chaudhuri R.R."/>
            <person name="La Ragione R."/>
            <person name="Hildebrand F."/>
            <person name="Pallen M.J."/>
        </authorList>
    </citation>
    <scope>NUCLEOTIDE SEQUENCE</scope>
    <source>
        <strain evidence="2">ChiSjej5B23-15282</strain>
    </source>
</reference>